<reference evidence="1 2" key="1">
    <citation type="submission" date="2020-05" db="EMBL/GenBank/DDBJ databases">
        <title>Genome Sequencing of Type Strains.</title>
        <authorList>
            <person name="Lemaire J.F."/>
            <person name="Inderbitzin P."/>
            <person name="Gregorio O.A."/>
            <person name="Collins S.B."/>
            <person name="Wespe N."/>
            <person name="Knight-Connoni V."/>
        </authorList>
    </citation>
    <scope>NUCLEOTIDE SEQUENCE [LARGE SCALE GENOMIC DNA]</scope>
    <source>
        <strain evidence="1 2">DSM 19942</strain>
    </source>
</reference>
<gene>
    <name evidence="1" type="ORF">HP548_02640</name>
</gene>
<proteinExistence type="predicted"/>
<evidence type="ECO:0000313" key="2">
    <source>
        <dbReference type="Proteomes" id="UP000577724"/>
    </source>
</evidence>
<sequence length="334" mass="39205">MINVEDKELDVQLNDYNQYHIGYNYGIEASDEFENDLNRNFELGLYLYNNNFISKRKMIDDIVIQALFKGTRFEDCSNFEAVLEMNNYDRQEVSIQILIDAPELDITDSGFIPPVSLRCISNQDIFYIRSAMEVENKYMNNKQYHLHSVSLDDVLPYGLLKPKSTLFYGYEDNMLYIVSEVEIVCPWDIETTSENEYVDYLRLLKYGSDMEAEKRTSIEVRTDVYDYQVEIETDHVSSLEWFIFSRSKMAQAIVWDDDGSKIDIEIYDNYKDIILPICYAGEFISSKDRINGNQLSSDCDTWGTAMNARAYTSYVFYIEDQEKYGVVTHSYYVY</sequence>
<comment type="caution">
    <text evidence="1">The sequence shown here is derived from an EMBL/GenBank/DDBJ whole genome shotgun (WGS) entry which is preliminary data.</text>
</comment>
<protein>
    <submittedName>
        <fullName evidence="1">Uncharacterized protein</fullName>
    </submittedName>
</protein>
<dbReference type="EMBL" id="JABMCC010000089">
    <property type="protein sequence ID" value="NUU52993.1"/>
    <property type="molecule type" value="Genomic_DNA"/>
</dbReference>
<dbReference type="GeneID" id="97129586"/>
<keyword evidence="2" id="KW-1185">Reference proteome</keyword>
<dbReference type="RefSeq" id="WP_175380803.1">
    <property type="nucleotide sequence ID" value="NZ_CBCRYD010000054.1"/>
</dbReference>
<organism evidence="1 2">
    <name type="scientific">Paenibacillus taichungensis</name>
    <dbReference type="NCBI Taxonomy" id="484184"/>
    <lineage>
        <taxon>Bacteria</taxon>
        <taxon>Bacillati</taxon>
        <taxon>Bacillota</taxon>
        <taxon>Bacilli</taxon>
        <taxon>Bacillales</taxon>
        <taxon>Paenibacillaceae</taxon>
        <taxon>Paenibacillus</taxon>
    </lineage>
</organism>
<evidence type="ECO:0000313" key="1">
    <source>
        <dbReference type="EMBL" id="NUU52993.1"/>
    </source>
</evidence>
<name>A0ABX2MIF6_9BACL</name>
<accession>A0ABX2MIF6</accession>
<dbReference type="Proteomes" id="UP000577724">
    <property type="component" value="Unassembled WGS sequence"/>
</dbReference>